<keyword evidence="3" id="KW-1185">Reference proteome</keyword>
<feature type="non-terminal residue" evidence="2">
    <location>
        <position position="1"/>
    </location>
</feature>
<dbReference type="GO" id="GO:0008270">
    <property type="term" value="F:zinc ion binding"/>
    <property type="evidence" value="ECO:0007669"/>
    <property type="project" value="InterPro"/>
</dbReference>
<dbReference type="Gene3D" id="3.40.50.300">
    <property type="entry name" value="P-loop containing nucleotide triphosphate hydrolases"/>
    <property type="match status" value="1"/>
</dbReference>
<comment type="caution">
    <text evidence="2">The sequence shown here is derived from an EMBL/GenBank/DDBJ whole genome shotgun (WGS) entry which is preliminary data.</text>
</comment>
<dbReference type="SUPFAM" id="SSF52540">
    <property type="entry name" value="P-loop containing nucleoside triphosphate hydrolases"/>
    <property type="match status" value="1"/>
</dbReference>
<dbReference type="InterPro" id="IPR002711">
    <property type="entry name" value="HNH"/>
</dbReference>
<dbReference type="InterPro" id="IPR027417">
    <property type="entry name" value="P-loop_NTPase"/>
</dbReference>
<accession>A0A1Q9C0R6</accession>
<dbReference type="GO" id="GO:0004519">
    <property type="term" value="F:endonuclease activity"/>
    <property type="evidence" value="ECO:0007669"/>
    <property type="project" value="InterPro"/>
</dbReference>
<dbReference type="Gene3D" id="1.10.30.50">
    <property type="match status" value="1"/>
</dbReference>
<sequence length="1317" mass="144296">ALLSYLTQTAYQAGQALQDARLDGHDADILALQNAGPFATAGDLSNLQVTLQSAMDGILAEIATLGGATNLVNAPAWPANVTWDLLAGTNTVRNLHAVAPLSIQLANDNWTLSFACDAYSTAQTDALLLPKASESWVLAQLGDYSTTQQTSDAIALLNYSDTAATNQLIADALLTVTLSNGQNWNGGPTFNLLRGTQVLRNLSVTYTQAETGAAITAAIDALNLSQYRTEAQVLALIAGELVPYWDQTEVASYVAGELANYQTGSQVSSAISSALSSYDDSSQVDSKIVTALLDFYTRTETDQAIADAVTGGVDLSPYYTSAQTDSLFYYPRTELDSLLTATLTQYWTSGRTQTEINDAVAGLLDQATADTRYFVRAPGAESGNIFNLVQEQFTPRIIRNLLLEAPLQGDAILGNQSTLRLRCDSWTKAEADGRFLRTSDLGPLDARYFPNTPGAEGGGIFNLVQTQFTPVVIRNLLCQTPLSWASRTGRYPLIANFNSLGQRVTDLENAPGVDPTADLTVNSLTATSFLQTPLLQSAAADLQIRNATTTVRAEDGTLLASFATGSIGLEQDITVRADRTLNAGRHRFDRDAAIRLEIVLQAEAGSTPKPKSRRCVVGLQNGRPPEPLGRTLPRAKKIGVRHGVLGPWVLSVINAGNVESMEVACRNATEEPSEANLVKLLDLWSTEWKHQGRTRAVGPGAFDKYCTLGLFGHGGVCGVSNATARQAACAAVNDFLKNRFPDGTWTSIAVLFNPHMGLRRDIQNMIGQPNHAIALGDFTGGRVWIEDDEGDSVTRLATKKGERELRGRWLDMHDKPVSFDARRYHMVEPHQGSMWALAAYVPQAYARATDQHRQALREAGFPLPSWKAGGPGMCKLCGAPIAMGTFEIDHVIPVAQSFSGQQQELQALCLECHRTKTSLEGNHSTTLESRFCRYVYQNYAATPRLPPLVFQLQKWDLDRPCQGIDVCRCRKNGLANARFPLPVFCPLDCILPTEEGQLADLMWVEMPCDLRKGMLDRLPYVGRGWYAKPVCAYLLEAGLAQWQHFKWSLDATAHVDQRCLELVLERMEQNWPEGEEHYAKLAINSLVGLFARNLELMKTSNHQVDGEGCSWRQTFTDAAGRTRWDHVFVTELLSNSSYRPIHDYIMGAEYVAVARIRQALAEVPRRYLKCIKTDCLVMQDVPKKYRPAVERLLQMSHRDGTPVYRYEEVTGLKGQYREPSMEAEPIRAKSPPRAEDPVAHCLDGESLLLTGYPGTGKTHLARKIVEALRELGNTVHIITKTHAAVQNVGLGAQTADHWVRRNAAAAPPGWSSKSSLS</sequence>
<gene>
    <name evidence="2" type="ORF">AK812_SmicGene43561</name>
</gene>
<evidence type="ECO:0000259" key="1">
    <source>
        <dbReference type="Pfam" id="PF01844"/>
    </source>
</evidence>
<name>A0A1Q9C0R6_SYMMI</name>
<organism evidence="2 3">
    <name type="scientific">Symbiodinium microadriaticum</name>
    <name type="common">Dinoflagellate</name>
    <name type="synonym">Zooxanthella microadriatica</name>
    <dbReference type="NCBI Taxonomy" id="2951"/>
    <lineage>
        <taxon>Eukaryota</taxon>
        <taxon>Sar</taxon>
        <taxon>Alveolata</taxon>
        <taxon>Dinophyceae</taxon>
        <taxon>Suessiales</taxon>
        <taxon>Symbiodiniaceae</taxon>
        <taxon>Symbiodinium</taxon>
    </lineage>
</organism>
<evidence type="ECO:0000313" key="3">
    <source>
        <dbReference type="Proteomes" id="UP000186817"/>
    </source>
</evidence>
<dbReference type="InterPro" id="IPR003615">
    <property type="entry name" value="HNH_nuc"/>
</dbReference>
<dbReference type="OrthoDB" id="439584at2759"/>
<evidence type="ECO:0000313" key="2">
    <source>
        <dbReference type="EMBL" id="OLP76499.1"/>
    </source>
</evidence>
<dbReference type="CDD" id="cd00085">
    <property type="entry name" value="HNHc"/>
    <property type="match status" value="1"/>
</dbReference>
<dbReference type="Pfam" id="PF01844">
    <property type="entry name" value="HNH"/>
    <property type="match status" value="1"/>
</dbReference>
<proteinExistence type="predicted"/>
<feature type="domain" description="HNH" evidence="1">
    <location>
        <begin position="874"/>
        <end position="918"/>
    </location>
</feature>
<protein>
    <recommendedName>
        <fullName evidence="1">HNH domain-containing protein</fullName>
    </recommendedName>
</protein>
<reference evidence="2 3" key="1">
    <citation type="submission" date="2016-02" db="EMBL/GenBank/DDBJ databases">
        <title>Genome analysis of coral dinoflagellate symbionts highlights evolutionary adaptations to a symbiotic lifestyle.</title>
        <authorList>
            <person name="Aranda M."/>
            <person name="Li Y."/>
            <person name="Liew Y.J."/>
            <person name="Baumgarten S."/>
            <person name="Simakov O."/>
            <person name="Wilson M."/>
            <person name="Piel J."/>
            <person name="Ashoor H."/>
            <person name="Bougouffa S."/>
            <person name="Bajic V.B."/>
            <person name="Ryu T."/>
            <person name="Ravasi T."/>
            <person name="Bayer T."/>
            <person name="Micklem G."/>
            <person name="Kim H."/>
            <person name="Bhak J."/>
            <person name="Lajeunesse T.C."/>
            <person name="Voolstra C.R."/>
        </authorList>
    </citation>
    <scope>NUCLEOTIDE SEQUENCE [LARGE SCALE GENOMIC DNA]</scope>
    <source>
        <strain evidence="2 3">CCMP2467</strain>
    </source>
</reference>
<dbReference type="GO" id="GO:0003676">
    <property type="term" value="F:nucleic acid binding"/>
    <property type="evidence" value="ECO:0007669"/>
    <property type="project" value="InterPro"/>
</dbReference>
<dbReference type="Proteomes" id="UP000186817">
    <property type="component" value="Unassembled WGS sequence"/>
</dbReference>
<dbReference type="EMBL" id="LSRX01002008">
    <property type="protein sequence ID" value="OLP76499.1"/>
    <property type="molecule type" value="Genomic_DNA"/>
</dbReference>